<protein>
    <recommendedName>
        <fullName evidence="2">Glycosyltransferase</fullName>
    </recommendedName>
</protein>
<dbReference type="Pfam" id="PF04488">
    <property type="entry name" value="Gly_transf_sug"/>
    <property type="match status" value="1"/>
</dbReference>
<dbReference type="GO" id="GO:0000136">
    <property type="term" value="C:mannan polymerase complex"/>
    <property type="evidence" value="ECO:0007669"/>
    <property type="project" value="TreeGrafter"/>
</dbReference>
<dbReference type="Gene3D" id="3.90.550.20">
    <property type="match status" value="1"/>
</dbReference>
<organism evidence="1">
    <name type="scientific">viral metagenome</name>
    <dbReference type="NCBI Taxonomy" id="1070528"/>
    <lineage>
        <taxon>unclassified sequences</taxon>
        <taxon>metagenomes</taxon>
        <taxon>organismal metagenomes</taxon>
    </lineage>
</organism>
<evidence type="ECO:0000313" key="1">
    <source>
        <dbReference type="EMBL" id="QHT85441.1"/>
    </source>
</evidence>
<name>A0A6C0HXG1_9ZZZZ</name>
<dbReference type="InterPro" id="IPR007577">
    <property type="entry name" value="GlycoTrfase_DXD_sugar-bd_CS"/>
</dbReference>
<dbReference type="GO" id="GO:0006487">
    <property type="term" value="P:protein N-linked glycosylation"/>
    <property type="evidence" value="ECO:0007669"/>
    <property type="project" value="TreeGrafter"/>
</dbReference>
<dbReference type="EMBL" id="MN740041">
    <property type="protein sequence ID" value="QHT85441.1"/>
    <property type="molecule type" value="Genomic_DNA"/>
</dbReference>
<dbReference type="InterPro" id="IPR039367">
    <property type="entry name" value="Och1-like"/>
</dbReference>
<dbReference type="GO" id="GO:0000009">
    <property type="term" value="F:alpha-1,6-mannosyltransferase activity"/>
    <property type="evidence" value="ECO:0007669"/>
    <property type="project" value="InterPro"/>
</dbReference>
<dbReference type="AlphaFoldDB" id="A0A6C0HXG1"/>
<reference evidence="1" key="1">
    <citation type="journal article" date="2020" name="Nature">
        <title>Giant virus diversity and host interactions through global metagenomics.</title>
        <authorList>
            <person name="Schulz F."/>
            <person name="Roux S."/>
            <person name="Paez-Espino D."/>
            <person name="Jungbluth S."/>
            <person name="Walsh D.A."/>
            <person name="Denef V.J."/>
            <person name="McMahon K.D."/>
            <person name="Konstantinidis K.T."/>
            <person name="Eloe-Fadrosh E.A."/>
            <person name="Kyrpides N.C."/>
            <person name="Woyke T."/>
        </authorList>
    </citation>
    <scope>NUCLEOTIDE SEQUENCE</scope>
    <source>
        <strain evidence="1">GVMAG-M-3300023184-17</strain>
    </source>
</reference>
<dbReference type="InterPro" id="IPR029044">
    <property type="entry name" value="Nucleotide-diphossugar_trans"/>
</dbReference>
<accession>A0A6C0HXG1</accession>
<dbReference type="PANTHER" id="PTHR31834">
    <property type="entry name" value="INITIATION-SPECIFIC ALPHA-1,6-MANNOSYLTRANSFERASE"/>
    <property type="match status" value="1"/>
</dbReference>
<evidence type="ECO:0008006" key="2">
    <source>
        <dbReference type="Google" id="ProtNLM"/>
    </source>
</evidence>
<dbReference type="SUPFAM" id="SSF53448">
    <property type="entry name" value="Nucleotide-diphospho-sugar transferases"/>
    <property type="match status" value="1"/>
</dbReference>
<dbReference type="PANTHER" id="PTHR31834:SF1">
    <property type="entry name" value="INITIATION-SPECIFIC ALPHA-1,6-MANNOSYLTRANSFERASE"/>
    <property type="match status" value="1"/>
</dbReference>
<sequence>MYMWNMNPNETRLPNEKVFQHNAKYLPDYKLIGPADIEPLLPLFPDIKKQWDTIPHWVIKADIARLLYIYENGGVYLDCDCLVQQALPKEPWVCVEKIVPVHTLGPKESKHPSHSMRIANYAFGFPKHHPLLKDALEECARRLPQADATAENILWVCGPDVMTTVYHRYEEKNIALLNHRYIKHLAAGSWR</sequence>
<proteinExistence type="predicted"/>